<dbReference type="GeneID" id="85449476"/>
<evidence type="ECO:0000313" key="3">
    <source>
        <dbReference type="Proteomes" id="UP001230504"/>
    </source>
</evidence>
<feature type="region of interest" description="Disordered" evidence="1">
    <location>
        <begin position="177"/>
        <end position="208"/>
    </location>
</feature>
<reference evidence="2" key="1">
    <citation type="submission" date="2021-06" db="EMBL/GenBank/DDBJ databases">
        <title>Comparative genomics, transcriptomics and evolutionary studies reveal genomic signatures of adaptation to plant cell wall in hemibiotrophic fungi.</title>
        <authorList>
            <consortium name="DOE Joint Genome Institute"/>
            <person name="Baroncelli R."/>
            <person name="Diaz J.F."/>
            <person name="Benocci T."/>
            <person name="Peng M."/>
            <person name="Battaglia E."/>
            <person name="Haridas S."/>
            <person name="Andreopoulos W."/>
            <person name="Labutti K."/>
            <person name="Pangilinan J."/>
            <person name="Floch G.L."/>
            <person name="Makela M.R."/>
            <person name="Henrissat B."/>
            <person name="Grigoriev I.V."/>
            <person name="Crouch J.A."/>
            <person name="De Vries R.P."/>
            <person name="Sukno S.A."/>
            <person name="Thon M.R."/>
        </authorList>
    </citation>
    <scope>NUCLEOTIDE SEQUENCE</scope>
    <source>
        <strain evidence="2">CBS 125086</strain>
    </source>
</reference>
<dbReference type="EMBL" id="JAHLJV010000014">
    <property type="protein sequence ID" value="KAK1595850.1"/>
    <property type="molecule type" value="Genomic_DNA"/>
</dbReference>
<evidence type="ECO:0000256" key="1">
    <source>
        <dbReference type="SAM" id="MobiDB-lite"/>
    </source>
</evidence>
<sequence>MQRGRSNNPSARSAPAASISRRYIDLPGTSDCHDPLRLLYCIPPPSHSPSCGNSYIARRRTHQRLSTWTYRTQETRIDWQTTNSQGVILHLTSPPTPDNSLQANNQSLGFVLRRDIRRTYSPAFQLLERNTLHPARTTTATATATITIRTRLSILRPILKHHDLSLNNAHVHRESLHSSLSPYPPLSKKPPFSQNVQQTHHHLRVRPR</sequence>
<dbReference type="AlphaFoldDB" id="A0AAD8V8W3"/>
<protein>
    <submittedName>
        <fullName evidence="2">Uncharacterized protein</fullName>
    </submittedName>
</protein>
<name>A0AAD8V8W3_9PEZI</name>
<dbReference type="RefSeq" id="XP_060416827.1">
    <property type="nucleotide sequence ID" value="XM_060565236.1"/>
</dbReference>
<dbReference type="Proteomes" id="UP001230504">
    <property type="component" value="Unassembled WGS sequence"/>
</dbReference>
<keyword evidence="3" id="KW-1185">Reference proteome</keyword>
<gene>
    <name evidence="2" type="ORF">LY79DRAFT_94605</name>
</gene>
<accession>A0AAD8V8W3</accession>
<evidence type="ECO:0000313" key="2">
    <source>
        <dbReference type="EMBL" id="KAK1595850.1"/>
    </source>
</evidence>
<feature type="compositionally biased region" description="Basic residues" evidence="1">
    <location>
        <begin position="199"/>
        <end position="208"/>
    </location>
</feature>
<proteinExistence type="predicted"/>
<comment type="caution">
    <text evidence="2">The sequence shown here is derived from an EMBL/GenBank/DDBJ whole genome shotgun (WGS) entry which is preliminary data.</text>
</comment>
<organism evidence="2 3">
    <name type="scientific">Colletotrichum navitas</name>
    <dbReference type="NCBI Taxonomy" id="681940"/>
    <lineage>
        <taxon>Eukaryota</taxon>
        <taxon>Fungi</taxon>
        <taxon>Dikarya</taxon>
        <taxon>Ascomycota</taxon>
        <taxon>Pezizomycotina</taxon>
        <taxon>Sordariomycetes</taxon>
        <taxon>Hypocreomycetidae</taxon>
        <taxon>Glomerellales</taxon>
        <taxon>Glomerellaceae</taxon>
        <taxon>Colletotrichum</taxon>
        <taxon>Colletotrichum graminicola species complex</taxon>
    </lineage>
</organism>